<reference evidence="1" key="1">
    <citation type="submission" date="2019-11" db="UniProtKB">
        <authorList>
            <consortium name="WormBaseParasite"/>
        </authorList>
    </citation>
    <scope>IDENTIFICATION</scope>
</reference>
<dbReference type="AlphaFoldDB" id="A0A5K3FQL2"/>
<dbReference type="WBParaSite" id="MCU_009179-RD">
    <property type="protein sequence ID" value="MCU_009179-RD"/>
    <property type="gene ID" value="MCU_009179"/>
</dbReference>
<name>A0A5K3FQL2_MESCO</name>
<accession>A0A5K3FQL2</accession>
<evidence type="ECO:0000313" key="1">
    <source>
        <dbReference type="WBParaSite" id="MCU_009179-RD"/>
    </source>
</evidence>
<sequence>MTATPYVPSQAASWANSYASLPHMTASSFVSQITYVLAMIPTIPQSRLQLVSSVASSSASLYPLQLLRPYVTSRNKHYLLQFRTPPLAPSINLPSATPNQPIATPYFF</sequence>
<proteinExistence type="predicted"/>
<organism evidence="1">
    <name type="scientific">Mesocestoides corti</name>
    <name type="common">Flatworm</name>
    <dbReference type="NCBI Taxonomy" id="53468"/>
    <lineage>
        <taxon>Eukaryota</taxon>
        <taxon>Metazoa</taxon>
        <taxon>Spiralia</taxon>
        <taxon>Lophotrochozoa</taxon>
        <taxon>Platyhelminthes</taxon>
        <taxon>Cestoda</taxon>
        <taxon>Eucestoda</taxon>
        <taxon>Cyclophyllidea</taxon>
        <taxon>Mesocestoididae</taxon>
        <taxon>Mesocestoides</taxon>
    </lineage>
</organism>
<protein>
    <submittedName>
        <fullName evidence="1">LisH domain-containing protein</fullName>
    </submittedName>
</protein>